<organism evidence="2 3">
    <name type="scientific">Streptomyces hoynatensis</name>
    <dbReference type="NCBI Taxonomy" id="1141874"/>
    <lineage>
        <taxon>Bacteria</taxon>
        <taxon>Bacillati</taxon>
        <taxon>Actinomycetota</taxon>
        <taxon>Actinomycetes</taxon>
        <taxon>Kitasatosporales</taxon>
        <taxon>Streptomycetaceae</taxon>
        <taxon>Streptomyces</taxon>
    </lineage>
</organism>
<dbReference type="AlphaFoldDB" id="A0A3A9Z9M6"/>
<dbReference type="InterPro" id="IPR039424">
    <property type="entry name" value="SBP_5"/>
</dbReference>
<evidence type="ECO:0000259" key="1">
    <source>
        <dbReference type="Pfam" id="PF00496"/>
    </source>
</evidence>
<dbReference type="CDD" id="cd08492">
    <property type="entry name" value="PBP2_NikA_DppA_OppA_like_15"/>
    <property type="match status" value="1"/>
</dbReference>
<dbReference type="EMBL" id="RBAL01000003">
    <property type="protein sequence ID" value="RKN44859.1"/>
    <property type="molecule type" value="Genomic_DNA"/>
</dbReference>
<name>A0A3A9Z9M6_9ACTN</name>
<dbReference type="Proteomes" id="UP000272474">
    <property type="component" value="Unassembled WGS sequence"/>
</dbReference>
<evidence type="ECO:0000313" key="2">
    <source>
        <dbReference type="EMBL" id="RKN44859.1"/>
    </source>
</evidence>
<evidence type="ECO:0000313" key="3">
    <source>
        <dbReference type="Proteomes" id="UP000272474"/>
    </source>
</evidence>
<feature type="domain" description="Solute-binding protein family 5" evidence="1">
    <location>
        <begin position="100"/>
        <end position="478"/>
    </location>
</feature>
<dbReference type="PIRSF" id="PIRSF002741">
    <property type="entry name" value="MppA"/>
    <property type="match status" value="1"/>
</dbReference>
<dbReference type="Pfam" id="PF00496">
    <property type="entry name" value="SBP_bac_5"/>
    <property type="match status" value="1"/>
</dbReference>
<dbReference type="PANTHER" id="PTHR30290">
    <property type="entry name" value="PERIPLASMIC BINDING COMPONENT OF ABC TRANSPORTER"/>
    <property type="match status" value="1"/>
</dbReference>
<dbReference type="Gene3D" id="3.10.105.10">
    <property type="entry name" value="Dipeptide-binding Protein, Domain 3"/>
    <property type="match status" value="1"/>
</dbReference>
<dbReference type="OrthoDB" id="5240629at2"/>
<comment type="caution">
    <text evidence="2">The sequence shown here is derived from an EMBL/GenBank/DDBJ whole genome shotgun (WGS) entry which is preliminary data.</text>
</comment>
<dbReference type="InterPro" id="IPR000914">
    <property type="entry name" value="SBP_5_dom"/>
</dbReference>
<reference evidence="2 3" key="1">
    <citation type="journal article" date="2014" name="Int. J. Syst. Evol. Microbiol.">
        <title>Streptomyces hoynatensis sp. nov., isolated from deep marine sediment.</title>
        <authorList>
            <person name="Veyisoglu A."/>
            <person name="Sahin N."/>
        </authorList>
    </citation>
    <scope>NUCLEOTIDE SEQUENCE [LARGE SCALE GENOMIC DNA]</scope>
    <source>
        <strain evidence="2 3">KCTC 29097</strain>
    </source>
</reference>
<proteinExistence type="predicted"/>
<dbReference type="Gene3D" id="3.40.190.10">
    <property type="entry name" value="Periplasmic binding protein-like II"/>
    <property type="match status" value="1"/>
</dbReference>
<sequence>MLSKDHSAVFSSRLPAARRLSLAFVLPTALVLLLGSCGTDGADDAGGPASGEPVRGGTLHYAFSEAPDCVDSRQRPQLNSRMTGRQLADALTEQDPDTGEILPWLATSWEISDDATRFTFHLRDDVTFSDGEKFDAEAVKANFDAIIDLGVQAPQAFSFLTGYQETVVEDPYTATVVFEEPNAQFLQATATASLVQLSPASLGNDPADLCLGDFAASGPFTLDEFTPETSVRLVRREDYAWPSPIAENQGAAYVDAVQLDAIPEGSVRQGSLTSGQVDLIEAVQPAGRQQLADTPGFSVATATLPAISIPYVPLPGSPKLQDADTRRALSLALDREAIVQAVFNGVNRPATGVLTTTNPGYVDQSDEIRHDPRAAAELLDRAGWDVIGDDGIRRNADGEKLSLTLTYESGDPQAEQQHQLVQQQWAEVGIELVLDPVATFPDVTIDQYPGDLTTWSQTRADVDVLRLVYSSFDPSYSLRYGNPDEELNELLNALQTTVDPEERGEIAAQAQQRIVEQGYAAPVYDRVSAYGFSDHVGGFRTDLEAKPLLNEVWLAS</sequence>
<dbReference type="GO" id="GO:1904680">
    <property type="term" value="F:peptide transmembrane transporter activity"/>
    <property type="evidence" value="ECO:0007669"/>
    <property type="project" value="TreeGrafter"/>
</dbReference>
<dbReference type="InterPro" id="IPR030678">
    <property type="entry name" value="Peptide/Ni-bd"/>
</dbReference>
<gene>
    <name evidence="2" type="ORF">D7294_07010</name>
</gene>
<dbReference type="GO" id="GO:0042597">
    <property type="term" value="C:periplasmic space"/>
    <property type="evidence" value="ECO:0007669"/>
    <property type="project" value="UniProtKB-ARBA"/>
</dbReference>
<dbReference type="SUPFAM" id="SSF53850">
    <property type="entry name" value="Periplasmic binding protein-like II"/>
    <property type="match status" value="1"/>
</dbReference>
<accession>A0A3A9Z9M6</accession>
<dbReference type="GO" id="GO:0015833">
    <property type="term" value="P:peptide transport"/>
    <property type="evidence" value="ECO:0007669"/>
    <property type="project" value="TreeGrafter"/>
</dbReference>
<protein>
    <submittedName>
        <fullName evidence="2">ABC transporter substrate-binding protein</fullName>
    </submittedName>
</protein>
<keyword evidence="3" id="KW-1185">Reference proteome</keyword>
<dbReference type="GO" id="GO:0043190">
    <property type="term" value="C:ATP-binding cassette (ABC) transporter complex"/>
    <property type="evidence" value="ECO:0007669"/>
    <property type="project" value="InterPro"/>
</dbReference>